<evidence type="ECO:0000256" key="4">
    <source>
        <dbReference type="SAM" id="MobiDB-lite"/>
    </source>
</evidence>
<dbReference type="Proteomes" id="UP000499080">
    <property type="component" value="Unassembled WGS sequence"/>
</dbReference>
<name>A0A4Y2U0U5_ARAVE</name>
<dbReference type="PROSITE" id="PS51155">
    <property type="entry name" value="CHIT_BIND_RR_2"/>
    <property type="match status" value="1"/>
</dbReference>
<proteinExistence type="predicted"/>
<evidence type="ECO:0008006" key="7">
    <source>
        <dbReference type="Google" id="ProtNLM"/>
    </source>
</evidence>
<dbReference type="PRINTS" id="PR00947">
    <property type="entry name" value="CUTICLE"/>
</dbReference>
<dbReference type="PANTHER" id="PTHR10380">
    <property type="entry name" value="CUTICLE PROTEIN"/>
    <property type="match status" value="1"/>
</dbReference>
<comment type="function">
    <text evidence="1">Component of the rigid cuticle of the spider.</text>
</comment>
<protein>
    <recommendedName>
        <fullName evidence="7">Cuticle protein 10.9</fullName>
    </recommendedName>
</protein>
<evidence type="ECO:0000256" key="1">
    <source>
        <dbReference type="ARBA" id="ARBA00002980"/>
    </source>
</evidence>
<evidence type="ECO:0000256" key="3">
    <source>
        <dbReference type="PROSITE-ProRule" id="PRU00497"/>
    </source>
</evidence>
<dbReference type="InterPro" id="IPR031311">
    <property type="entry name" value="CHIT_BIND_RR_consensus"/>
</dbReference>
<dbReference type="OrthoDB" id="6628116at2759"/>
<accession>A0A4Y2U0U5</accession>
<dbReference type="InterPro" id="IPR050468">
    <property type="entry name" value="Cuticle_Struct_Prot"/>
</dbReference>
<dbReference type="GO" id="GO:0008010">
    <property type="term" value="F:structural constituent of chitin-based larval cuticle"/>
    <property type="evidence" value="ECO:0007669"/>
    <property type="project" value="TreeGrafter"/>
</dbReference>
<organism evidence="5 6">
    <name type="scientific">Araneus ventricosus</name>
    <name type="common">Orbweaver spider</name>
    <name type="synonym">Epeira ventricosa</name>
    <dbReference type="NCBI Taxonomy" id="182803"/>
    <lineage>
        <taxon>Eukaryota</taxon>
        <taxon>Metazoa</taxon>
        <taxon>Ecdysozoa</taxon>
        <taxon>Arthropoda</taxon>
        <taxon>Chelicerata</taxon>
        <taxon>Arachnida</taxon>
        <taxon>Araneae</taxon>
        <taxon>Araneomorphae</taxon>
        <taxon>Entelegynae</taxon>
        <taxon>Araneoidea</taxon>
        <taxon>Araneidae</taxon>
        <taxon>Araneus</taxon>
    </lineage>
</organism>
<dbReference type="PROSITE" id="PS00233">
    <property type="entry name" value="CHIT_BIND_RR_1"/>
    <property type="match status" value="1"/>
</dbReference>
<gene>
    <name evidence="5" type="ORF">AVEN_69998_1</name>
</gene>
<evidence type="ECO:0000313" key="6">
    <source>
        <dbReference type="Proteomes" id="UP000499080"/>
    </source>
</evidence>
<reference evidence="5 6" key="1">
    <citation type="journal article" date="2019" name="Sci. Rep.">
        <title>Orb-weaving spider Araneus ventricosus genome elucidates the spidroin gene catalogue.</title>
        <authorList>
            <person name="Kono N."/>
            <person name="Nakamura H."/>
            <person name="Ohtoshi R."/>
            <person name="Moran D.A.P."/>
            <person name="Shinohara A."/>
            <person name="Yoshida Y."/>
            <person name="Fujiwara M."/>
            <person name="Mori M."/>
            <person name="Tomita M."/>
            <person name="Arakawa K."/>
        </authorList>
    </citation>
    <scope>NUCLEOTIDE SEQUENCE [LARGE SCALE GENOMIC DNA]</scope>
</reference>
<keyword evidence="6" id="KW-1185">Reference proteome</keyword>
<dbReference type="InterPro" id="IPR000618">
    <property type="entry name" value="Insect_cuticle"/>
</dbReference>
<sequence>MIDEMTTWFRHVERDGHRAASSKVQRVAHFPTGTTICVIEIGPIKEAGKGTWPVRRLLVIVLVACAFLYVEAQYADYGYGVPNPYQYSYSSPAIGGSSSHSESGDGAGRVTGSYSVVDEDGRSRTVEYVADEGGFRANIITNEPGTSNQAPADVTISSSADDGFGGITYGGAPIAAPYGAPY</sequence>
<evidence type="ECO:0000313" key="5">
    <source>
        <dbReference type="EMBL" id="GBO05681.1"/>
    </source>
</evidence>
<dbReference type="GO" id="GO:0062129">
    <property type="term" value="C:chitin-based extracellular matrix"/>
    <property type="evidence" value="ECO:0007669"/>
    <property type="project" value="TreeGrafter"/>
</dbReference>
<keyword evidence="2 3" id="KW-0193">Cuticle</keyword>
<evidence type="ECO:0000256" key="2">
    <source>
        <dbReference type="ARBA" id="ARBA00022460"/>
    </source>
</evidence>
<dbReference type="AlphaFoldDB" id="A0A4Y2U0U5"/>
<dbReference type="EMBL" id="BGPR01032227">
    <property type="protein sequence ID" value="GBO05681.1"/>
    <property type="molecule type" value="Genomic_DNA"/>
</dbReference>
<comment type="caution">
    <text evidence="5">The sequence shown here is derived from an EMBL/GenBank/DDBJ whole genome shotgun (WGS) entry which is preliminary data.</text>
</comment>
<feature type="region of interest" description="Disordered" evidence="4">
    <location>
        <begin position="94"/>
        <end position="114"/>
    </location>
</feature>
<dbReference type="Pfam" id="PF00379">
    <property type="entry name" value="Chitin_bind_4"/>
    <property type="match status" value="1"/>
</dbReference>